<organism evidence="1 2">
    <name type="scientific">Rhizobium leguminosarum bv. trifolii</name>
    <dbReference type="NCBI Taxonomy" id="386"/>
    <lineage>
        <taxon>Bacteria</taxon>
        <taxon>Pseudomonadati</taxon>
        <taxon>Pseudomonadota</taxon>
        <taxon>Alphaproteobacteria</taxon>
        <taxon>Hyphomicrobiales</taxon>
        <taxon>Rhizobiaceae</taxon>
        <taxon>Rhizobium/Agrobacterium group</taxon>
        <taxon>Rhizobium</taxon>
    </lineage>
</organism>
<reference evidence="1 2" key="1">
    <citation type="submission" date="2017-03" db="EMBL/GenBank/DDBJ databases">
        <title>Genome analysis of Rhizobial strains effectives or ineffectives for nitrogen fixation isolated from bean seeds.</title>
        <authorList>
            <person name="Peralta H."/>
            <person name="Aguilar-Vera A."/>
            <person name="Mora Y."/>
            <person name="Vargas-Lagunas C."/>
            <person name="Girard L."/>
            <person name="Mora J."/>
        </authorList>
    </citation>
    <scope>NUCLEOTIDE SEQUENCE [LARGE SCALE GENOMIC DNA]</scope>
    <source>
        <strain evidence="1 2">CCGM5</strain>
    </source>
</reference>
<sequence>MASLYQSSLFGLLLNPFGRTVRAVELDGHHLTFTKRGRTTSVSLASVTSAPILRKRVFVILQPEESARQLVWVPPLVPDLDEKNQSWFGIGFPS</sequence>
<name>A0A3E1BKF4_RHILT</name>
<proteinExistence type="predicted"/>
<dbReference type="EMBL" id="NAOO01000014">
    <property type="protein sequence ID" value="RFB93820.1"/>
    <property type="molecule type" value="Genomic_DNA"/>
</dbReference>
<accession>A0A3E1BKF4</accession>
<gene>
    <name evidence="1" type="ORF">B5K10_13390</name>
</gene>
<evidence type="ECO:0000313" key="2">
    <source>
        <dbReference type="Proteomes" id="UP000256748"/>
    </source>
</evidence>
<comment type="caution">
    <text evidence="1">The sequence shown here is derived from an EMBL/GenBank/DDBJ whole genome shotgun (WGS) entry which is preliminary data.</text>
</comment>
<protein>
    <submittedName>
        <fullName evidence="1">Uncharacterized protein</fullName>
    </submittedName>
</protein>
<dbReference type="AlphaFoldDB" id="A0A3E1BKF4"/>
<evidence type="ECO:0000313" key="1">
    <source>
        <dbReference type="EMBL" id="RFB93820.1"/>
    </source>
</evidence>
<dbReference type="Proteomes" id="UP000256748">
    <property type="component" value="Unassembled WGS sequence"/>
</dbReference>